<dbReference type="Pfam" id="PF06055">
    <property type="entry name" value="ExoD"/>
    <property type="match status" value="1"/>
</dbReference>
<evidence type="ECO:0000313" key="3">
    <source>
        <dbReference type="Proteomes" id="UP000006512"/>
    </source>
</evidence>
<name>F4QMK8_9CAUL</name>
<dbReference type="Proteomes" id="UP000006512">
    <property type="component" value="Unassembled WGS sequence"/>
</dbReference>
<keyword evidence="1" id="KW-0472">Membrane</keyword>
<accession>F4QMK8</accession>
<proteinExistence type="predicted"/>
<feature type="transmembrane region" description="Helical" evidence="1">
    <location>
        <begin position="67"/>
        <end position="87"/>
    </location>
</feature>
<keyword evidence="1" id="KW-1133">Transmembrane helix</keyword>
<evidence type="ECO:0000256" key="1">
    <source>
        <dbReference type="SAM" id="Phobius"/>
    </source>
</evidence>
<keyword evidence="3" id="KW-1185">Reference proteome</keyword>
<organism evidence="2 3">
    <name type="scientific">Asticcacaulis biprosthecium C19</name>
    <dbReference type="NCBI Taxonomy" id="715226"/>
    <lineage>
        <taxon>Bacteria</taxon>
        <taxon>Pseudomonadati</taxon>
        <taxon>Pseudomonadota</taxon>
        <taxon>Alphaproteobacteria</taxon>
        <taxon>Caulobacterales</taxon>
        <taxon>Caulobacteraceae</taxon>
        <taxon>Asticcacaulis</taxon>
    </lineage>
</organism>
<evidence type="ECO:0000313" key="2">
    <source>
        <dbReference type="EMBL" id="EGF91449.1"/>
    </source>
</evidence>
<feature type="transmembrane region" description="Helical" evidence="1">
    <location>
        <begin position="44"/>
        <end position="61"/>
    </location>
</feature>
<dbReference type="EMBL" id="GL883078">
    <property type="protein sequence ID" value="EGF91449.1"/>
    <property type="molecule type" value="Genomic_DNA"/>
</dbReference>
<feature type="transmembrane region" description="Helical" evidence="1">
    <location>
        <begin position="174"/>
        <end position="193"/>
    </location>
</feature>
<dbReference type="RefSeq" id="WP_006273651.1">
    <property type="nucleotide sequence ID" value="NZ_GL883078.1"/>
</dbReference>
<reference evidence="3" key="1">
    <citation type="submission" date="2011-03" db="EMBL/GenBank/DDBJ databases">
        <title>Draft genome sequence of Brevundimonas diminuta.</title>
        <authorList>
            <person name="Brown P.J.B."/>
            <person name="Buechlein A."/>
            <person name="Hemmerich C."/>
            <person name="Brun Y.V."/>
        </authorList>
    </citation>
    <scope>NUCLEOTIDE SEQUENCE [LARGE SCALE GENOMIC DNA]</scope>
    <source>
        <strain evidence="3">C19</strain>
    </source>
</reference>
<protein>
    <submittedName>
        <fullName evidence="2">Exopolysaccharide synthesis, ExoD family protein</fullName>
    </submittedName>
</protein>
<dbReference type="PANTHER" id="PTHR41795">
    <property type="entry name" value="EXOPOLYSACCHARIDE SYNTHESIS PROTEIN"/>
    <property type="match status" value="1"/>
</dbReference>
<feature type="transmembrane region" description="Helical" evidence="1">
    <location>
        <begin position="132"/>
        <end position="154"/>
    </location>
</feature>
<dbReference type="AlphaFoldDB" id="F4QMK8"/>
<dbReference type="PANTHER" id="PTHR41795:SF1">
    <property type="entry name" value="EXOPOLYSACCHARIDE SYNTHESIS PROTEIN"/>
    <property type="match status" value="1"/>
</dbReference>
<sequence length="216" mass="23297">MGFTEHMMRSDDVPASKIISDLAARLDGDRVSVGDLLAHLEGRALGLVLLILSLPICIPNIPGISTIFGLLLIGPAIQMILGAKSLWMPRFVKRWSFKGQHLRGALKACGAVLRKIEFLAKPRLHALTRRPAMVYAGIQTLVLALILILPMPGANIIPGVAIVLTGLGVLQRDGLFMLLSVPVAAGAVAWVYFGGKLALALFMASVEKLHRWWGVL</sequence>
<dbReference type="eggNOG" id="COG3932">
    <property type="taxonomic scope" value="Bacteria"/>
</dbReference>
<gene>
    <name evidence="2" type="ORF">ABI_28650</name>
</gene>
<dbReference type="PIRSF" id="PIRSF033239">
    <property type="entry name" value="ExoD"/>
    <property type="match status" value="1"/>
</dbReference>
<dbReference type="InterPro" id="IPR010331">
    <property type="entry name" value="ExoD"/>
</dbReference>
<keyword evidence="1" id="KW-0812">Transmembrane</keyword>
<dbReference type="HOGENOM" id="CLU_093444_0_2_5"/>